<dbReference type="EMBL" id="OA886542">
    <property type="protein sequence ID" value="CAD7282915.1"/>
    <property type="molecule type" value="Genomic_DNA"/>
</dbReference>
<evidence type="ECO:0000313" key="2">
    <source>
        <dbReference type="Proteomes" id="UP000678499"/>
    </source>
</evidence>
<gene>
    <name evidence="1" type="ORF">NMOB1V02_LOCUS10533</name>
</gene>
<dbReference type="AlphaFoldDB" id="A0A7R9BWH1"/>
<name>A0A7R9BWH1_9CRUS</name>
<organism evidence="1">
    <name type="scientific">Notodromas monacha</name>
    <dbReference type="NCBI Taxonomy" id="399045"/>
    <lineage>
        <taxon>Eukaryota</taxon>
        <taxon>Metazoa</taxon>
        <taxon>Ecdysozoa</taxon>
        <taxon>Arthropoda</taxon>
        <taxon>Crustacea</taxon>
        <taxon>Oligostraca</taxon>
        <taxon>Ostracoda</taxon>
        <taxon>Podocopa</taxon>
        <taxon>Podocopida</taxon>
        <taxon>Cypridocopina</taxon>
        <taxon>Cypridoidea</taxon>
        <taxon>Cyprididae</taxon>
        <taxon>Notodromas</taxon>
    </lineage>
</organism>
<evidence type="ECO:0000313" key="1">
    <source>
        <dbReference type="EMBL" id="CAD7282915.1"/>
    </source>
</evidence>
<keyword evidence="2" id="KW-1185">Reference proteome</keyword>
<reference evidence="1" key="1">
    <citation type="submission" date="2020-11" db="EMBL/GenBank/DDBJ databases">
        <authorList>
            <person name="Tran Van P."/>
        </authorList>
    </citation>
    <scope>NUCLEOTIDE SEQUENCE</scope>
</reference>
<sequence length="453" mass="51110">MTHLTTTMKRQIPEMLASCEGETLRADTKPSTAVMMKPVKLQRKQEDASTPSSGETPQVVLFSLKSSAQSRVMEKMQRLLWFKQIEKTGGQLGLGGIAVFGLDQIPFGEMPAKFWNEFPRKDVLLFKKNGDDDEAVTKAYNMWDKLLAAGFRVEPLVVENPDASGSDPSSSPVMRRSDGWISGIPNFAGFPMCRFFFHKDLDCIPTSFVYMCLIRRESDRGDRKQRLPEKQGSVKGVISALLKLAEGAVGICTIIVLKQGTLYPLLPFHLPGRVMEQQTQRLCLIYRDEKFSPTWIFGLDHIPYQDMPQGFWEKFPRQDGLCLHSATNSNLANEVKEQLLAWGFRTEESMHKQTAPFRMDYRRYPGMTVNFVLSQPSGLQGISVSFQGVLTSPAIWVAKVFFSAQKWNEEEEGAIARMVVKCGELREMKIALVRVLAKQMKLFSVVNLDGLCV</sequence>
<proteinExistence type="predicted"/>
<dbReference type="Proteomes" id="UP000678499">
    <property type="component" value="Unassembled WGS sequence"/>
</dbReference>
<dbReference type="EMBL" id="CAJPEX010004505">
    <property type="protein sequence ID" value="CAG0923067.1"/>
    <property type="molecule type" value="Genomic_DNA"/>
</dbReference>
<protein>
    <submittedName>
        <fullName evidence="1">Uncharacterized protein</fullName>
    </submittedName>
</protein>
<accession>A0A7R9BWH1</accession>